<proteinExistence type="predicted"/>
<dbReference type="InterPro" id="IPR017900">
    <property type="entry name" value="4Fe4S_Fe_S_CS"/>
</dbReference>
<evidence type="ECO:0000313" key="5">
    <source>
        <dbReference type="EMBL" id="HIQ79976.1"/>
    </source>
</evidence>
<dbReference type="Gene3D" id="3.30.70.20">
    <property type="match status" value="1"/>
</dbReference>
<sequence>MIEIKDKAKCCGCSACRNACPKSCIDMIADHEGFLYPQVRKDECIACGVCERVCHLLHDDKKNTGFSSSFYAAYNKADDAVLQTSSSGGVFWPLAEYMIGQGGVVYGAQLGENFQVAHSRAETLKACERFRRSKYLQSDLGDTFTLVRKDLKSGRKVLFSGVPCQVAALYRYLGTDHENLYTCDVICHGVPSKAVFDRFIAELNEKKNDRATSICWRDKRNGWGPNHISIRFASGKELITTSRENPYQTGFLDDLYLRPSCYACKDARLPRVSDIALADFWGYQGKLLEGNKNRGLSIVITSSEKGNFLFEQIRSKLVYEPALKETVMEKSRCTHSAPMKNHYREKFFKEFHSGRSFASLTKKYIHLPFAKKMARKFRVRLLHEM</sequence>
<dbReference type="Pfam" id="PF04432">
    <property type="entry name" value="FrhB_FdhB_C"/>
    <property type="match status" value="1"/>
</dbReference>
<evidence type="ECO:0000256" key="2">
    <source>
        <dbReference type="ARBA" id="ARBA00023004"/>
    </source>
</evidence>
<feature type="domain" description="4Fe-4S ferredoxin-type" evidence="4">
    <location>
        <begin position="1"/>
        <end position="30"/>
    </location>
</feature>
<dbReference type="Proteomes" id="UP000886787">
    <property type="component" value="Unassembled WGS sequence"/>
</dbReference>
<protein>
    <submittedName>
        <fullName evidence="5">Coenzyme F420 hydrogenase/dehydrogenase, beta subunit C-terminal domain</fullName>
    </submittedName>
</protein>
<reference evidence="5" key="2">
    <citation type="journal article" date="2021" name="PeerJ">
        <title>Extensive microbial diversity within the chicken gut microbiome revealed by metagenomics and culture.</title>
        <authorList>
            <person name="Gilroy R."/>
            <person name="Ravi A."/>
            <person name="Getino M."/>
            <person name="Pursley I."/>
            <person name="Horton D.L."/>
            <person name="Alikhan N.F."/>
            <person name="Baker D."/>
            <person name="Gharbi K."/>
            <person name="Hall N."/>
            <person name="Watson M."/>
            <person name="Adriaenssens E.M."/>
            <person name="Foster-Nyarko E."/>
            <person name="Jarju S."/>
            <person name="Secka A."/>
            <person name="Antonio M."/>
            <person name="Oren A."/>
            <person name="Chaudhuri R.R."/>
            <person name="La Ragione R."/>
            <person name="Hildebrand F."/>
            <person name="Pallen M.J."/>
        </authorList>
    </citation>
    <scope>NUCLEOTIDE SEQUENCE</scope>
    <source>
        <strain evidence="5">ChiSjej1B19-3389</strain>
    </source>
</reference>
<gene>
    <name evidence="5" type="ORF">IAD32_01665</name>
</gene>
<evidence type="ECO:0000256" key="3">
    <source>
        <dbReference type="ARBA" id="ARBA00023014"/>
    </source>
</evidence>
<evidence type="ECO:0000313" key="6">
    <source>
        <dbReference type="Proteomes" id="UP000886787"/>
    </source>
</evidence>
<dbReference type="InterPro" id="IPR017896">
    <property type="entry name" value="4Fe4S_Fe-S-bd"/>
</dbReference>
<dbReference type="InterPro" id="IPR052977">
    <property type="entry name" value="Polyferredoxin-like_ET"/>
</dbReference>
<keyword evidence="2" id="KW-0408">Iron</keyword>
<organism evidence="5 6">
    <name type="scientific">Candidatus Scatavimonas merdigallinarum</name>
    <dbReference type="NCBI Taxonomy" id="2840914"/>
    <lineage>
        <taxon>Bacteria</taxon>
        <taxon>Bacillati</taxon>
        <taxon>Bacillota</taxon>
        <taxon>Clostridia</taxon>
        <taxon>Eubacteriales</taxon>
        <taxon>Oscillospiraceae</taxon>
        <taxon>Oscillospiraceae incertae sedis</taxon>
        <taxon>Candidatus Scatavimonas</taxon>
    </lineage>
</organism>
<reference evidence="5" key="1">
    <citation type="submission" date="2020-10" db="EMBL/GenBank/DDBJ databases">
        <authorList>
            <person name="Gilroy R."/>
        </authorList>
    </citation>
    <scope>NUCLEOTIDE SEQUENCE</scope>
    <source>
        <strain evidence="5">ChiSjej1B19-3389</strain>
    </source>
</reference>
<dbReference type="PANTHER" id="PTHR43193:SF2">
    <property type="entry name" value="POLYFERREDOXIN PROTEIN FWDF"/>
    <property type="match status" value="1"/>
</dbReference>
<accession>A0A9D0ZGU8</accession>
<evidence type="ECO:0000256" key="1">
    <source>
        <dbReference type="ARBA" id="ARBA00022723"/>
    </source>
</evidence>
<dbReference type="GO" id="GO:0046872">
    <property type="term" value="F:metal ion binding"/>
    <property type="evidence" value="ECO:0007669"/>
    <property type="project" value="UniProtKB-KW"/>
</dbReference>
<dbReference type="AlphaFoldDB" id="A0A9D0ZGU8"/>
<dbReference type="InterPro" id="IPR007525">
    <property type="entry name" value="FrhB_FdhB_C"/>
</dbReference>
<dbReference type="PROSITE" id="PS51379">
    <property type="entry name" value="4FE4S_FER_2"/>
    <property type="match status" value="2"/>
</dbReference>
<comment type="caution">
    <text evidence="5">The sequence shown here is derived from an EMBL/GenBank/DDBJ whole genome shotgun (WGS) entry which is preliminary data.</text>
</comment>
<keyword evidence="1" id="KW-0479">Metal-binding</keyword>
<evidence type="ECO:0000259" key="4">
    <source>
        <dbReference type="PROSITE" id="PS51379"/>
    </source>
</evidence>
<keyword evidence="3" id="KW-0411">Iron-sulfur</keyword>
<feature type="domain" description="4Fe-4S ferredoxin-type" evidence="4">
    <location>
        <begin position="35"/>
        <end position="54"/>
    </location>
</feature>
<dbReference type="PROSITE" id="PS00198">
    <property type="entry name" value="4FE4S_FER_1"/>
    <property type="match status" value="1"/>
</dbReference>
<dbReference type="EMBL" id="DVFW01000012">
    <property type="protein sequence ID" value="HIQ79976.1"/>
    <property type="molecule type" value="Genomic_DNA"/>
</dbReference>
<dbReference type="GO" id="GO:0051536">
    <property type="term" value="F:iron-sulfur cluster binding"/>
    <property type="evidence" value="ECO:0007669"/>
    <property type="project" value="UniProtKB-KW"/>
</dbReference>
<name>A0A9D0ZGU8_9FIRM</name>
<dbReference type="SUPFAM" id="SSF54862">
    <property type="entry name" value="4Fe-4S ferredoxins"/>
    <property type="match status" value="1"/>
</dbReference>
<dbReference type="PANTHER" id="PTHR43193">
    <property type="match status" value="1"/>
</dbReference>